<dbReference type="RefSeq" id="XP_060407001.1">
    <property type="nucleotide sequence ID" value="XM_060561761.1"/>
</dbReference>
<dbReference type="AlphaFoldDB" id="A0AAD8UY54"/>
<evidence type="ECO:0000313" key="1">
    <source>
        <dbReference type="EMBL" id="KAK1564176.1"/>
    </source>
</evidence>
<dbReference type="Proteomes" id="UP001230504">
    <property type="component" value="Unassembled WGS sequence"/>
</dbReference>
<evidence type="ECO:0000313" key="2">
    <source>
        <dbReference type="Proteomes" id="UP001230504"/>
    </source>
</evidence>
<accession>A0AAD8UY54</accession>
<protein>
    <submittedName>
        <fullName evidence="1">Uncharacterized protein</fullName>
    </submittedName>
</protein>
<sequence>MLYTCAARCLDRVEETPANRPPIDYCYLRCNTYCLSYPQRPAHRFEIVTLPLPQSFSDDERVDACIRHHEKEIQSRLPIADKAKATSRFLPERIVDRRYARRILVLNRFEANEDSNNDGKTWNGGKMHPDANRFGSYLDVEWQRRKKHDFVGLGPEYTPRDVSFHSCGVEQFGSTLFEMFLPAAPFYNHFVPDGVLNRQLLDTRRSLADVDALTI</sequence>
<proteinExistence type="predicted"/>
<name>A0AAD8UY54_9PEZI</name>
<organism evidence="1 2">
    <name type="scientific">Colletotrichum navitas</name>
    <dbReference type="NCBI Taxonomy" id="681940"/>
    <lineage>
        <taxon>Eukaryota</taxon>
        <taxon>Fungi</taxon>
        <taxon>Dikarya</taxon>
        <taxon>Ascomycota</taxon>
        <taxon>Pezizomycotina</taxon>
        <taxon>Sordariomycetes</taxon>
        <taxon>Hypocreomycetidae</taxon>
        <taxon>Glomerellales</taxon>
        <taxon>Glomerellaceae</taxon>
        <taxon>Colletotrichum</taxon>
        <taxon>Colletotrichum graminicola species complex</taxon>
    </lineage>
</organism>
<dbReference type="GeneID" id="85446001"/>
<gene>
    <name evidence="1" type="ORF">LY79DRAFT_595302</name>
</gene>
<comment type="caution">
    <text evidence="1">The sequence shown here is derived from an EMBL/GenBank/DDBJ whole genome shotgun (WGS) entry which is preliminary data.</text>
</comment>
<keyword evidence="2" id="KW-1185">Reference proteome</keyword>
<dbReference type="EMBL" id="JAHLJV010000203">
    <property type="protein sequence ID" value="KAK1564176.1"/>
    <property type="molecule type" value="Genomic_DNA"/>
</dbReference>
<reference evidence="1" key="1">
    <citation type="submission" date="2021-06" db="EMBL/GenBank/DDBJ databases">
        <title>Comparative genomics, transcriptomics and evolutionary studies reveal genomic signatures of adaptation to plant cell wall in hemibiotrophic fungi.</title>
        <authorList>
            <consortium name="DOE Joint Genome Institute"/>
            <person name="Baroncelli R."/>
            <person name="Diaz J.F."/>
            <person name="Benocci T."/>
            <person name="Peng M."/>
            <person name="Battaglia E."/>
            <person name="Haridas S."/>
            <person name="Andreopoulos W."/>
            <person name="Labutti K."/>
            <person name="Pangilinan J."/>
            <person name="Floch G.L."/>
            <person name="Makela M.R."/>
            <person name="Henrissat B."/>
            <person name="Grigoriev I.V."/>
            <person name="Crouch J.A."/>
            <person name="De Vries R.P."/>
            <person name="Sukno S.A."/>
            <person name="Thon M.R."/>
        </authorList>
    </citation>
    <scope>NUCLEOTIDE SEQUENCE</scope>
    <source>
        <strain evidence="1">CBS 125086</strain>
    </source>
</reference>